<organism evidence="3 4">
    <name type="scientific">Dictyobacter alpinus</name>
    <dbReference type="NCBI Taxonomy" id="2014873"/>
    <lineage>
        <taxon>Bacteria</taxon>
        <taxon>Bacillati</taxon>
        <taxon>Chloroflexota</taxon>
        <taxon>Ktedonobacteria</taxon>
        <taxon>Ktedonobacterales</taxon>
        <taxon>Dictyobacteraceae</taxon>
        <taxon>Dictyobacter</taxon>
    </lineage>
</organism>
<evidence type="ECO:0000256" key="1">
    <source>
        <dbReference type="SAM" id="MobiDB-lite"/>
    </source>
</evidence>
<evidence type="ECO:0000259" key="2">
    <source>
        <dbReference type="PROSITE" id="PS51819"/>
    </source>
</evidence>
<feature type="compositionally biased region" description="Polar residues" evidence="1">
    <location>
        <begin position="90"/>
        <end position="99"/>
    </location>
</feature>
<keyword evidence="4" id="KW-1185">Reference proteome</keyword>
<dbReference type="InterPro" id="IPR041581">
    <property type="entry name" value="Glyoxalase_6"/>
</dbReference>
<evidence type="ECO:0000313" key="4">
    <source>
        <dbReference type="Proteomes" id="UP000287171"/>
    </source>
</evidence>
<comment type="caution">
    <text evidence="3">The sequence shown here is derived from an EMBL/GenBank/DDBJ whole genome shotgun (WGS) entry which is preliminary data.</text>
</comment>
<dbReference type="AlphaFoldDB" id="A0A402B872"/>
<dbReference type="InterPro" id="IPR029068">
    <property type="entry name" value="Glyas_Bleomycin-R_OHBP_Dase"/>
</dbReference>
<dbReference type="EMBL" id="BIFT01000001">
    <property type="protein sequence ID" value="GCE27548.1"/>
    <property type="molecule type" value="Genomic_DNA"/>
</dbReference>
<dbReference type="Pfam" id="PF18029">
    <property type="entry name" value="Glyoxalase_6"/>
    <property type="match status" value="1"/>
</dbReference>
<name>A0A402B872_9CHLR</name>
<dbReference type="PROSITE" id="PS51819">
    <property type="entry name" value="VOC"/>
    <property type="match status" value="1"/>
</dbReference>
<dbReference type="Proteomes" id="UP000287171">
    <property type="component" value="Unassembled WGS sequence"/>
</dbReference>
<feature type="domain" description="VOC" evidence="2">
    <location>
        <begin position="1"/>
        <end position="130"/>
    </location>
</feature>
<sequence length="134" mass="14761">MDLLGFRLLVTDCSAAVHFWRDLLKFSPHVQDETPGYAYVDTSTVVRDLMRHDEFAAAMGSPVPVPVPVPVPQGRQVVIEVRVDDVDPTSAESITQGASAVSEPRDRPAWRARTAHVADPDGHMIEIFTSLPAW</sequence>
<protein>
    <recommendedName>
        <fullName evidence="2">VOC domain-containing protein</fullName>
    </recommendedName>
</protein>
<gene>
    <name evidence="3" type="ORF">KDA_30320</name>
</gene>
<dbReference type="Gene3D" id="3.10.180.10">
    <property type="entry name" value="2,3-Dihydroxybiphenyl 1,2-Dioxygenase, domain 1"/>
    <property type="match status" value="1"/>
</dbReference>
<proteinExistence type="predicted"/>
<reference evidence="4" key="1">
    <citation type="submission" date="2018-12" db="EMBL/GenBank/DDBJ databases">
        <title>Tengunoibacter tsumagoiensis gen. nov., sp. nov., Dictyobacter kobayashii sp. nov., D. alpinus sp. nov., and D. joshuensis sp. nov. and description of Dictyobacteraceae fam. nov. within the order Ktedonobacterales isolated from Tengu-no-mugimeshi.</title>
        <authorList>
            <person name="Wang C.M."/>
            <person name="Zheng Y."/>
            <person name="Sakai Y."/>
            <person name="Toyoda A."/>
            <person name="Minakuchi Y."/>
            <person name="Abe K."/>
            <person name="Yokota A."/>
            <person name="Yabe S."/>
        </authorList>
    </citation>
    <scope>NUCLEOTIDE SEQUENCE [LARGE SCALE GENOMIC DNA]</scope>
    <source>
        <strain evidence="4">Uno16</strain>
    </source>
</reference>
<dbReference type="InterPro" id="IPR037523">
    <property type="entry name" value="VOC_core"/>
</dbReference>
<feature type="region of interest" description="Disordered" evidence="1">
    <location>
        <begin position="88"/>
        <end position="107"/>
    </location>
</feature>
<accession>A0A402B872</accession>
<evidence type="ECO:0000313" key="3">
    <source>
        <dbReference type="EMBL" id="GCE27548.1"/>
    </source>
</evidence>
<dbReference type="SUPFAM" id="SSF54593">
    <property type="entry name" value="Glyoxalase/Bleomycin resistance protein/Dihydroxybiphenyl dioxygenase"/>
    <property type="match status" value="1"/>
</dbReference>